<dbReference type="EMBL" id="MSYM01000013">
    <property type="protein sequence ID" value="OLP05699.1"/>
    <property type="molecule type" value="Genomic_DNA"/>
</dbReference>
<name>A0A1Q8YCS4_9BURK</name>
<protein>
    <submittedName>
        <fullName evidence="1">Uncharacterized protein</fullName>
    </submittedName>
</protein>
<keyword evidence="2" id="KW-1185">Reference proteome</keyword>
<proteinExistence type="predicted"/>
<dbReference type="AlphaFoldDB" id="A0A1Q8YCS4"/>
<sequence length="37" mass="4371">MVVPERDPVVVAMVDLKIRVRWQRWCGLLVHQELLEG</sequence>
<dbReference type="Proteomes" id="UP000185911">
    <property type="component" value="Unassembled WGS sequence"/>
</dbReference>
<comment type="caution">
    <text evidence="1">The sequence shown here is derived from an EMBL/GenBank/DDBJ whole genome shotgun (WGS) entry which is preliminary data.</text>
</comment>
<gene>
    <name evidence="1" type="ORF">BLL52_1925</name>
</gene>
<evidence type="ECO:0000313" key="2">
    <source>
        <dbReference type="Proteomes" id="UP000185911"/>
    </source>
</evidence>
<accession>A0A1Q8YCS4</accession>
<reference evidence="1 2" key="1">
    <citation type="submission" date="2017-01" db="EMBL/GenBank/DDBJ databases">
        <title>Genome sequence of Rhodoferax antarcticus ANT.BR, a psychrophilic purple nonsulfur bacterium from an Antarctic microbial mat.</title>
        <authorList>
            <person name="Baker J."/>
            <person name="Riester C."/>
            <person name="Skinner B."/>
            <person name="Newell A."/>
            <person name="Swingley W."/>
            <person name="Madigan M."/>
            <person name="Jung D."/>
            <person name="Asao M."/>
            <person name="Chen M."/>
            <person name="Loughlin P."/>
            <person name="Pan H."/>
            <person name="Lin S."/>
            <person name="Li N."/>
            <person name="Shaw J."/>
            <person name="Prado M."/>
            <person name="Sherman C."/>
            <person name="Li X."/>
            <person name="Tang J."/>
            <person name="Blankenship R."/>
            <person name="Zhao T."/>
            <person name="Touchman J."/>
            <person name="Sattley M."/>
        </authorList>
    </citation>
    <scope>NUCLEOTIDE SEQUENCE [LARGE SCALE GENOMIC DNA]</scope>
    <source>
        <strain evidence="1 2">ANT.BR</strain>
    </source>
</reference>
<organism evidence="1 2">
    <name type="scientific">Rhodoferax antarcticus ANT.BR</name>
    <dbReference type="NCBI Taxonomy" id="1111071"/>
    <lineage>
        <taxon>Bacteria</taxon>
        <taxon>Pseudomonadati</taxon>
        <taxon>Pseudomonadota</taxon>
        <taxon>Betaproteobacteria</taxon>
        <taxon>Burkholderiales</taxon>
        <taxon>Comamonadaceae</taxon>
        <taxon>Rhodoferax</taxon>
    </lineage>
</organism>
<evidence type="ECO:0000313" key="1">
    <source>
        <dbReference type="EMBL" id="OLP05699.1"/>
    </source>
</evidence>